<keyword evidence="2" id="KW-1185">Reference proteome</keyword>
<accession>A0ACD3R367</accession>
<name>A0ACD3R367_LARCR</name>
<sequence length="1271" mass="135403">MDEAPNSTIHPACLQEPPLAIDVIKQLDVFDFCLYSVLTLMSCISLLLYLEQCIYIYKKLPYPKKTTIIWINGAAPVIATMSCFGMWIPRAVMFTDMTSNCYFAVVVYKVLVLMIEELGGSNAFLQRFSGKTFRINTGPCCCCCLCLPRVPMSRRLLFWLKLGALQYAILKTVLSVLAIVLWTNGNFDLSDLEITGTAIWINPFIGVLTIISLWPVAIIFMNTNSFLRSLKIVPKYAMYQLVLVLSQLQTSIINILALDGTIACAPPFSSQARGSTTVASDRRIQRKGEAERRWMYKWRTWTPRLVNPSRVEKSEKDSSCLASANQVTSFLFEVKADGNNKSPVNKSKTQDGLSESAAPESEHEPDKEKGQEVSQGEMEQAEETLGEDGVLAASHARTSISSASSAKSLSFLSLLRGGRRGAGDRRVHTVSQPVGRQRRGLKGLFGNVKFRSKDKEDKEEAPPSPLLMSSRANSVEIIKEDLTLTPRPQPRSLDSPETESGEPITSLTSQDSTATTPSETVTPKMTAGSVSKTNEHVPPLLASEPPLVPGDTSLSCLLADISSLLTFDSITGGGDIMADVEAEWGKASSSISATMTEVMPSSTSLFSKPTISLPLTSTFVSITATPVAIPTTSSTKSFTPPTKTTSDFSTFTARSVKLSSDSTPASEPSTSIKIQSTPPKPSTTPLTMTSFSPAVKPSPLMTIKSTPSSTFATTTAPLNTLVTTVKTPSINPALTSTVSKMPSEIAAPPQMIPLVSKPSPVATPPPAPAKPPPVTHSPPTPVAFTQPPPAKLEPDNNLNPQTFSSYKPSQSSAARESQAPVTVSPACSVSTKTSSFAFDIPSKMTTNLESVALSKSILTPSPMDLKQTPSSLVTVSHPCPSPTLTATSKIQTSPAPVPTPLSNSLDKIPPTTKPAPAPVSLDKMPPAPTTDPTPPSHVVLSPAPHALGQIPASKAPIIVSKDLPVPVQVQDFQSKAPSAPAQIPVSVSKAPPSPAQIQVSQSKEPPAPAQIQISQSKAPPAPAQIQVSVSTDPPALAEIPVSQPKAPLAPTSALAPCPVSSLPSTPAPSTGEASAEMRGSRQASGQLASPSSMGDQGAQTMSSKMDERHNESGLSHQGPSRERRIPQVKASGLSKIPVVGGGRAGRLPVRESQHIDDEANRDQTTPVLEEERRHFNSHDEGSKDKINDVGVIVPTSKRTQEESQQPPQMKALTSLPRDSKIPVKHGAQSHTASQIPQAKEHPRTKIPVSKVPVRRIGNKPAAAGGSAQIRK</sequence>
<evidence type="ECO:0000313" key="2">
    <source>
        <dbReference type="Proteomes" id="UP000793456"/>
    </source>
</evidence>
<comment type="caution">
    <text evidence="1">The sequence shown here is derived from an EMBL/GenBank/DDBJ whole genome shotgun (WGS) entry which is preliminary data.</text>
</comment>
<protein>
    <submittedName>
        <fullName evidence="1">Uncharacterized protein</fullName>
    </submittedName>
</protein>
<organism evidence="1 2">
    <name type="scientific">Larimichthys crocea</name>
    <name type="common">Large yellow croaker</name>
    <name type="synonym">Pseudosciaena crocea</name>
    <dbReference type="NCBI Taxonomy" id="215358"/>
    <lineage>
        <taxon>Eukaryota</taxon>
        <taxon>Metazoa</taxon>
        <taxon>Chordata</taxon>
        <taxon>Craniata</taxon>
        <taxon>Vertebrata</taxon>
        <taxon>Euteleostomi</taxon>
        <taxon>Actinopterygii</taxon>
        <taxon>Neopterygii</taxon>
        <taxon>Teleostei</taxon>
        <taxon>Neoteleostei</taxon>
        <taxon>Acanthomorphata</taxon>
        <taxon>Eupercaria</taxon>
        <taxon>Sciaenidae</taxon>
        <taxon>Larimichthys</taxon>
    </lineage>
</organism>
<reference evidence="1" key="1">
    <citation type="submission" date="2018-11" db="EMBL/GenBank/DDBJ databases">
        <title>The sequence and de novo assembly of Larimichthys crocea genome using PacBio and Hi-C technologies.</title>
        <authorList>
            <person name="Xu P."/>
            <person name="Chen B."/>
            <person name="Zhou Z."/>
            <person name="Ke Q."/>
            <person name="Wu Y."/>
            <person name="Bai H."/>
            <person name="Pu F."/>
        </authorList>
    </citation>
    <scope>NUCLEOTIDE SEQUENCE</scope>
    <source>
        <tissue evidence="1">Muscle</tissue>
    </source>
</reference>
<gene>
    <name evidence="1" type="ORF">E3U43_022481</name>
</gene>
<proteinExistence type="predicted"/>
<dbReference type="EMBL" id="CM011683">
    <property type="protein sequence ID" value="TMS14001.1"/>
    <property type="molecule type" value="Genomic_DNA"/>
</dbReference>
<dbReference type="Proteomes" id="UP000793456">
    <property type="component" value="Chromosome X"/>
</dbReference>
<evidence type="ECO:0000313" key="1">
    <source>
        <dbReference type="EMBL" id="TMS14001.1"/>
    </source>
</evidence>